<dbReference type="Pfam" id="PF20599">
    <property type="entry name" value="DUF6796"/>
    <property type="match status" value="1"/>
</dbReference>
<dbReference type="AlphaFoldDB" id="A0A3Q9IKW5"/>
<organism evidence="2 3">
    <name type="scientific">Butyricimonas faecalis</name>
    <dbReference type="NCBI Taxonomy" id="2093856"/>
    <lineage>
        <taxon>Bacteria</taxon>
        <taxon>Pseudomonadati</taxon>
        <taxon>Bacteroidota</taxon>
        <taxon>Bacteroidia</taxon>
        <taxon>Bacteroidales</taxon>
        <taxon>Odoribacteraceae</taxon>
        <taxon>Butyricimonas</taxon>
    </lineage>
</organism>
<feature type="transmembrane region" description="Helical" evidence="1">
    <location>
        <begin position="169"/>
        <end position="186"/>
    </location>
</feature>
<feature type="transmembrane region" description="Helical" evidence="1">
    <location>
        <begin position="12"/>
        <end position="31"/>
    </location>
</feature>
<accession>A0A3Q9IKW5</accession>
<dbReference type="KEGG" id="buy:D8S85_00170"/>
<sequence length="221" mass="24667">MRTQNKKYVTFGILGTIAAFLIIISDIAGGIGEYNGVFWKQFTGMTPTRLFLSSHMAIYVFPFITFGIIALYKVLEPSGKIISAIFCLCLWYLTYLMTAAHAGYPYIVYLANYNSQQAENLQINEILNMFSHNISIHLVVLYALALVASLGILILVITGKTMLKRWMSLCNPIVTIALSVVIGMISPVWGKYYGTCCPMVGLFLLFLCTSIVLSRNVKMNK</sequence>
<feature type="transmembrane region" description="Helical" evidence="1">
    <location>
        <begin position="84"/>
        <end position="107"/>
    </location>
</feature>
<gene>
    <name evidence="2" type="ORF">D8S85_00170</name>
</gene>
<evidence type="ECO:0000313" key="2">
    <source>
        <dbReference type="EMBL" id="AZS28117.1"/>
    </source>
</evidence>
<feature type="transmembrane region" description="Helical" evidence="1">
    <location>
        <begin position="51"/>
        <end position="72"/>
    </location>
</feature>
<proteinExistence type="predicted"/>
<dbReference type="Proteomes" id="UP000270673">
    <property type="component" value="Chromosome"/>
</dbReference>
<evidence type="ECO:0000256" key="1">
    <source>
        <dbReference type="SAM" id="Phobius"/>
    </source>
</evidence>
<evidence type="ECO:0000313" key="3">
    <source>
        <dbReference type="Proteomes" id="UP000270673"/>
    </source>
</evidence>
<evidence type="ECO:0008006" key="4">
    <source>
        <dbReference type="Google" id="ProtNLM"/>
    </source>
</evidence>
<dbReference type="EMBL" id="CP032819">
    <property type="protein sequence ID" value="AZS28117.1"/>
    <property type="molecule type" value="Genomic_DNA"/>
</dbReference>
<dbReference type="InterPro" id="IPR046475">
    <property type="entry name" value="DUF6796"/>
</dbReference>
<keyword evidence="1" id="KW-0812">Transmembrane</keyword>
<protein>
    <recommendedName>
        <fullName evidence="4">DUF998 domain-containing protein</fullName>
    </recommendedName>
</protein>
<keyword evidence="3" id="KW-1185">Reference proteome</keyword>
<feature type="transmembrane region" description="Helical" evidence="1">
    <location>
        <begin position="134"/>
        <end position="157"/>
    </location>
</feature>
<keyword evidence="1" id="KW-1133">Transmembrane helix</keyword>
<feature type="transmembrane region" description="Helical" evidence="1">
    <location>
        <begin position="192"/>
        <end position="213"/>
    </location>
</feature>
<keyword evidence="1" id="KW-0472">Membrane</keyword>
<reference evidence="2 3" key="1">
    <citation type="submission" date="2018-10" db="EMBL/GenBank/DDBJ databases">
        <title>Butyricimonas faecalis sp. nov., isolated from human faeces and emended description of the genus Butyricimonas.</title>
        <authorList>
            <person name="Le Roy T."/>
            <person name="Van der Smissen P."/>
            <person name="Paquot A."/>
            <person name="Delzenne N."/>
            <person name="Muccioli G."/>
            <person name="Collet J.-F."/>
            <person name="Cani P.D."/>
        </authorList>
    </citation>
    <scope>NUCLEOTIDE SEQUENCE [LARGE SCALE GENOMIC DNA]</scope>
    <source>
        <strain evidence="2 3">H184</strain>
    </source>
</reference>
<dbReference type="RefSeq" id="WP_106624266.1">
    <property type="nucleotide sequence ID" value="NZ_CP032819.1"/>
</dbReference>
<name>A0A3Q9IKW5_9BACT</name>